<organism evidence="1 2">
    <name type="scientific">Bacillus salitolerans</name>
    <dbReference type="NCBI Taxonomy" id="1437434"/>
    <lineage>
        <taxon>Bacteria</taxon>
        <taxon>Bacillati</taxon>
        <taxon>Bacillota</taxon>
        <taxon>Bacilli</taxon>
        <taxon>Bacillales</taxon>
        <taxon>Bacillaceae</taxon>
        <taxon>Bacillus</taxon>
    </lineage>
</organism>
<name>A0ABW4LU86_9BACI</name>
<proteinExistence type="predicted"/>
<accession>A0ABW4LU86</accession>
<keyword evidence="2" id="KW-1185">Reference proteome</keyword>
<protein>
    <submittedName>
        <fullName evidence="1">Uncharacterized protein</fullName>
    </submittedName>
</protein>
<evidence type="ECO:0000313" key="2">
    <source>
        <dbReference type="Proteomes" id="UP001597214"/>
    </source>
</evidence>
<sequence length="80" mass="9512">MTVSLYSDVMEFQKTKDDQVFARIYKKLGPKINYSLLQTRLDEREDLKQELSLVVYEKVLSYSLDEVPGFEEFEKQVLKK</sequence>
<gene>
    <name evidence="1" type="ORF">ACFSCX_19595</name>
</gene>
<dbReference type="Proteomes" id="UP001597214">
    <property type="component" value="Unassembled WGS sequence"/>
</dbReference>
<evidence type="ECO:0000313" key="1">
    <source>
        <dbReference type="EMBL" id="MFD1738724.1"/>
    </source>
</evidence>
<dbReference type="RefSeq" id="WP_377929943.1">
    <property type="nucleotide sequence ID" value="NZ_JBHUEM010000046.1"/>
</dbReference>
<reference evidence="2" key="1">
    <citation type="journal article" date="2019" name="Int. J. Syst. Evol. Microbiol.">
        <title>The Global Catalogue of Microorganisms (GCM) 10K type strain sequencing project: providing services to taxonomists for standard genome sequencing and annotation.</title>
        <authorList>
            <consortium name="The Broad Institute Genomics Platform"/>
            <consortium name="The Broad Institute Genome Sequencing Center for Infectious Disease"/>
            <person name="Wu L."/>
            <person name="Ma J."/>
        </authorList>
    </citation>
    <scope>NUCLEOTIDE SEQUENCE [LARGE SCALE GENOMIC DNA]</scope>
    <source>
        <strain evidence="2">CCUG 49339</strain>
    </source>
</reference>
<dbReference type="EMBL" id="JBHUEM010000046">
    <property type="protein sequence ID" value="MFD1738724.1"/>
    <property type="molecule type" value="Genomic_DNA"/>
</dbReference>
<comment type="caution">
    <text evidence="1">The sequence shown here is derived from an EMBL/GenBank/DDBJ whole genome shotgun (WGS) entry which is preliminary data.</text>
</comment>